<dbReference type="PANTHER" id="PTHR43327:SF10">
    <property type="entry name" value="STOMATIN-LIKE PROTEIN 2, MITOCHONDRIAL"/>
    <property type="match status" value="1"/>
</dbReference>
<dbReference type="PRINTS" id="PR00721">
    <property type="entry name" value="STOMATIN"/>
</dbReference>
<dbReference type="SUPFAM" id="SSF117892">
    <property type="entry name" value="Band 7/SPFH domain"/>
    <property type="match status" value="1"/>
</dbReference>
<proteinExistence type="inferred from homology"/>
<dbReference type="GO" id="GO:0005739">
    <property type="term" value="C:mitochondrion"/>
    <property type="evidence" value="ECO:0007669"/>
    <property type="project" value="TreeGrafter"/>
</dbReference>
<reference evidence="5" key="1">
    <citation type="submission" date="2021-01" db="EMBL/GenBank/DDBJ databases">
        <authorList>
            <person name="Corre E."/>
            <person name="Pelletier E."/>
            <person name="Niang G."/>
            <person name="Scheremetjew M."/>
            <person name="Finn R."/>
            <person name="Kale V."/>
            <person name="Holt S."/>
            <person name="Cochrane G."/>
            <person name="Meng A."/>
            <person name="Brown T."/>
            <person name="Cohen L."/>
        </authorList>
    </citation>
    <scope>NUCLEOTIDE SEQUENCE</scope>
    <source>
        <strain evidence="5">NIES-2562</strain>
    </source>
</reference>
<keyword evidence="3" id="KW-0472">Membrane</keyword>
<dbReference type="Gene3D" id="3.30.479.30">
    <property type="entry name" value="Band 7 domain"/>
    <property type="match status" value="1"/>
</dbReference>
<evidence type="ECO:0000256" key="3">
    <source>
        <dbReference type="SAM" id="Phobius"/>
    </source>
</evidence>
<accession>A0A7S3GF14</accession>
<dbReference type="AlphaFoldDB" id="A0A7S3GF14"/>
<evidence type="ECO:0000313" key="5">
    <source>
        <dbReference type="EMBL" id="CAE0264293.1"/>
    </source>
</evidence>
<feature type="domain" description="Band 7" evidence="4">
    <location>
        <begin position="25"/>
        <end position="205"/>
    </location>
</feature>
<feature type="region of interest" description="Disordered" evidence="2">
    <location>
        <begin position="327"/>
        <end position="352"/>
    </location>
</feature>
<dbReference type="CDD" id="cd08829">
    <property type="entry name" value="SPFH_paraslipin"/>
    <property type="match status" value="1"/>
</dbReference>
<dbReference type="GO" id="GO:0007005">
    <property type="term" value="P:mitochondrion organization"/>
    <property type="evidence" value="ECO:0007669"/>
    <property type="project" value="TreeGrafter"/>
</dbReference>
<name>A0A7S3GF14_9EUKA</name>
<feature type="transmembrane region" description="Helical" evidence="3">
    <location>
        <begin position="6"/>
        <end position="30"/>
    </location>
</feature>
<evidence type="ECO:0000256" key="2">
    <source>
        <dbReference type="SAM" id="MobiDB-lite"/>
    </source>
</evidence>
<dbReference type="SMART" id="SM00244">
    <property type="entry name" value="PHB"/>
    <property type="match status" value="1"/>
</dbReference>
<feature type="compositionally biased region" description="Basic and acidic residues" evidence="2">
    <location>
        <begin position="340"/>
        <end position="352"/>
    </location>
</feature>
<dbReference type="InterPro" id="IPR036013">
    <property type="entry name" value="Band_7/SPFH_dom_sf"/>
</dbReference>
<comment type="similarity">
    <text evidence="1">Belongs to the band 7/mec-2 family.</text>
</comment>
<dbReference type="FunFam" id="3.30.479.30:FF:000004">
    <property type="entry name" value="Putative membrane protease family, stomatin"/>
    <property type="match status" value="1"/>
</dbReference>
<evidence type="ECO:0000256" key="1">
    <source>
        <dbReference type="ARBA" id="ARBA00008164"/>
    </source>
</evidence>
<sequence>MDGGAIAGIVIAIVVVLITVIILIKSVYIVHQAQGIVIERFGKFKKVLQSGIHLVPPIVEKPRPFTWRKTYIGPGGNIVDEVVDTFRIDLRESVFNFLRQEVFTRDTVYINVNALMYYSIDDIKKAVYEVDDLSSALSNTAQTQMKEVFGNMTFSEALESQKKINVHLKKEFSNLFSGWGIHVERMELLDLRPAIQTQEAMKKQMIAERHRRADFILSEGKKSAMQLRSEGFKVVKVNLGLAEQEATRKRSEGEAGARVELATADSTALEKLADEIRSDGYSNVQYMISQRYIELFRQISDAKTKEIYLPYRLEGLSGMIDGLPGMFQGARPKSAKPSSRRGERSSEMKELD</sequence>
<dbReference type="PANTHER" id="PTHR43327">
    <property type="entry name" value="STOMATIN-LIKE PROTEIN 2, MITOCHONDRIAL"/>
    <property type="match status" value="1"/>
</dbReference>
<keyword evidence="3" id="KW-0812">Transmembrane</keyword>
<dbReference type="EMBL" id="HBIB01040805">
    <property type="protein sequence ID" value="CAE0264293.1"/>
    <property type="molecule type" value="Transcribed_RNA"/>
</dbReference>
<gene>
    <name evidence="5" type="ORF">PBIL07802_LOCUS26597</name>
</gene>
<dbReference type="InterPro" id="IPR001107">
    <property type="entry name" value="Band_7"/>
</dbReference>
<dbReference type="InterPro" id="IPR050710">
    <property type="entry name" value="Band7/mec-2_domain"/>
</dbReference>
<keyword evidence="3" id="KW-1133">Transmembrane helix</keyword>
<organism evidence="5">
    <name type="scientific">Palpitomonas bilix</name>
    <dbReference type="NCBI Taxonomy" id="652834"/>
    <lineage>
        <taxon>Eukaryota</taxon>
        <taxon>Eukaryota incertae sedis</taxon>
    </lineage>
</organism>
<dbReference type="GO" id="GO:0005886">
    <property type="term" value="C:plasma membrane"/>
    <property type="evidence" value="ECO:0007669"/>
    <property type="project" value="UniProtKB-ARBA"/>
</dbReference>
<dbReference type="InterPro" id="IPR001972">
    <property type="entry name" value="Stomatin_HflK_fam"/>
</dbReference>
<evidence type="ECO:0000259" key="4">
    <source>
        <dbReference type="SMART" id="SM00244"/>
    </source>
</evidence>
<protein>
    <recommendedName>
        <fullName evidence="4">Band 7 domain-containing protein</fullName>
    </recommendedName>
</protein>
<dbReference type="GO" id="GO:0098552">
    <property type="term" value="C:side of membrane"/>
    <property type="evidence" value="ECO:0007669"/>
    <property type="project" value="UniProtKB-ARBA"/>
</dbReference>
<dbReference type="Pfam" id="PF01145">
    <property type="entry name" value="Band_7"/>
    <property type="match status" value="1"/>
</dbReference>